<reference evidence="2 3" key="1">
    <citation type="journal article" date="2011" name="Science">
        <title>The Selaginella genome identifies genetic changes associated with the evolution of vascular plants.</title>
        <authorList>
            <person name="Banks J.A."/>
            <person name="Nishiyama T."/>
            <person name="Hasebe M."/>
            <person name="Bowman J.L."/>
            <person name="Gribskov M."/>
            <person name="dePamphilis C."/>
            <person name="Albert V.A."/>
            <person name="Aono N."/>
            <person name="Aoyama T."/>
            <person name="Ambrose B.A."/>
            <person name="Ashton N.W."/>
            <person name="Axtell M.J."/>
            <person name="Barker E."/>
            <person name="Barker M.S."/>
            <person name="Bennetzen J.L."/>
            <person name="Bonawitz N.D."/>
            <person name="Chapple C."/>
            <person name="Cheng C."/>
            <person name="Correa L.G."/>
            <person name="Dacre M."/>
            <person name="DeBarry J."/>
            <person name="Dreyer I."/>
            <person name="Elias M."/>
            <person name="Engstrom E.M."/>
            <person name="Estelle M."/>
            <person name="Feng L."/>
            <person name="Finet C."/>
            <person name="Floyd S.K."/>
            <person name="Frommer W.B."/>
            <person name="Fujita T."/>
            <person name="Gramzow L."/>
            <person name="Gutensohn M."/>
            <person name="Harholt J."/>
            <person name="Hattori M."/>
            <person name="Heyl A."/>
            <person name="Hirai T."/>
            <person name="Hiwatashi Y."/>
            <person name="Ishikawa M."/>
            <person name="Iwata M."/>
            <person name="Karol K.G."/>
            <person name="Koehler B."/>
            <person name="Kolukisaoglu U."/>
            <person name="Kubo M."/>
            <person name="Kurata T."/>
            <person name="Lalonde S."/>
            <person name="Li K."/>
            <person name="Li Y."/>
            <person name="Litt A."/>
            <person name="Lyons E."/>
            <person name="Manning G."/>
            <person name="Maruyama T."/>
            <person name="Michael T.P."/>
            <person name="Mikami K."/>
            <person name="Miyazaki S."/>
            <person name="Morinaga S."/>
            <person name="Murata T."/>
            <person name="Mueller-Roeber B."/>
            <person name="Nelson D.R."/>
            <person name="Obara M."/>
            <person name="Oguri Y."/>
            <person name="Olmstead R.G."/>
            <person name="Onodera N."/>
            <person name="Petersen B.L."/>
            <person name="Pils B."/>
            <person name="Prigge M."/>
            <person name="Rensing S.A."/>
            <person name="Riano-Pachon D.M."/>
            <person name="Roberts A.W."/>
            <person name="Sato Y."/>
            <person name="Scheller H.V."/>
            <person name="Schulz B."/>
            <person name="Schulz C."/>
            <person name="Shakirov E.V."/>
            <person name="Shibagaki N."/>
            <person name="Shinohara N."/>
            <person name="Shippen D.E."/>
            <person name="Soerensen I."/>
            <person name="Sotooka R."/>
            <person name="Sugimoto N."/>
            <person name="Sugita M."/>
            <person name="Sumikawa N."/>
            <person name="Tanurdzic M."/>
            <person name="Theissen G."/>
            <person name="Ulvskov P."/>
            <person name="Wakazuki S."/>
            <person name="Weng J.K."/>
            <person name="Willats W.W."/>
            <person name="Wipf D."/>
            <person name="Wolf P.G."/>
            <person name="Yang L."/>
            <person name="Zimmer A.D."/>
            <person name="Zhu Q."/>
            <person name="Mitros T."/>
            <person name="Hellsten U."/>
            <person name="Loque D."/>
            <person name="Otillar R."/>
            <person name="Salamov A."/>
            <person name="Schmutz J."/>
            <person name="Shapiro H."/>
            <person name="Lindquist E."/>
            <person name="Lucas S."/>
            <person name="Rokhsar D."/>
            <person name="Grigoriev I.V."/>
        </authorList>
    </citation>
    <scope>NUCLEOTIDE SEQUENCE [LARGE SCALE GENOMIC DNA]</scope>
</reference>
<protein>
    <submittedName>
        <fullName evidence="2">Uncharacterized protein</fullName>
    </submittedName>
</protein>
<gene>
    <name evidence="2" type="ORF">SELMODRAFT_438403</name>
</gene>
<dbReference type="Pfam" id="PF05340">
    <property type="entry name" value="DUF740"/>
    <property type="match status" value="1"/>
</dbReference>
<dbReference type="InterPro" id="IPR008004">
    <property type="entry name" value="OCTOPUS-like"/>
</dbReference>
<keyword evidence="3" id="KW-1185">Reference proteome</keyword>
<feature type="region of interest" description="Disordered" evidence="1">
    <location>
        <begin position="483"/>
        <end position="507"/>
    </location>
</feature>
<feature type="compositionally biased region" description="Polar residues" evidence="1">
    <location>
        <begin position="348"/>
        <end position="357"/>
    </location>
</feature>
<feature type="region of interest" description="Disordered" evidence="1">
    <location>
        <begin position="292"/>
        <end position="320"/>
    </location>
</feature>
<accession>D8QXR9</accession>
<feature type="region of interest" description="Disordered" evidence="1">
    <location>
        <begin position="332"/>
        <end position="390"/>
    </location>
</feature>
<dbReference type="KEGG" id="smo:SELMODRAFT_438403"/>
<dbReference type="Proteomes" id="UP000001514">
    <property type="component" value="Unassembled WGS sequence"/>
</dbReference>
<evidence type="ECO:0000313" key="2">
    <source>
        <dbReference type="EMBL" id="EFJ35088.1"/>
    </source>
</evidence>
<feature type="region of interest" description="Disordered" evidence="1">
    <location>
        <begin position="519"/>
        <end position="547"/>
    </location>
</feature>
<evidence type="ECO:0000256" key="1">
    <source>
        <dbReference type="SAM" id="MobiDB-lite"/>
    </source>
</evidence>
<organism evidence="3">
    <name type="scientific">Selaginella moellendorffii</name>
    <name type="common">Spikemoss</name>
    <dbReference type="NCBI Taxonomy" id="88036"/>
    <lineage>
        <taxon>Eukaryota</taxon>
        <taxon>Viridiplantae</taxon>
        <taxon>Streptophyta</taxon>
        <taxon>Embryophyta</taxon>
        <taxon>Tracheophyta</taxon>
        <taxon>Lycopodiopsida</taxon>
        <taxon>Selaginellales</taxon>
        <taxon>Selaginellaceae</taxon>
        <taxon>Selaginella</taxon>
    </lineage>
</organism>
<name>D8QXR9_SELML</name>
<feature type="region of interest" description="Disordered" evidence="1">
    <location>
        <begin position="160"/>
        <end position="196"/>
    </location>
</feature>
<evidence type="ECO:0000313" key="3">
    <source>
        <dbReference type="Proteomes" id="UP000001514"/>
    </source>
</evidence>
<dbReference type="PANTHER" id="PTHR31659:SF9">
    <property type="entry name" value="PROTEIN: UPF0503-LIKE PROTEIN, PUTATIVE (DUF740)-RELATED"/>
    <property type="match status" value="1"/>
</dbReference>
<dbReference type="AlphaFoldDB" id="D8QXR9"/>
<dbReference type="InParanoid" id="D8QXR9"/>
<dbReference type="OMA" id="DHRESSW"/>
<dbReference type="EMBL" id="GL377568">
    <property type="protein sequence ID" value="EFJ35088.1"/>
    <property type="molecule type" value="Genomic_DNA"/>
</dbReference>
<feature type="compositionally biased region" description="Low complexity" evidence="1">
    <location>
        <begin position="483"/>
        <end position="494"/>
    </location>
</feature>
<dbReference type="Gramene" id="EFJ35088">
    <property type="protein sequence ID" value="EFJ35088"/>
    <property type="gene ID" value="SELMODRAFT_438403"/>
</dbReference>
<feature type="region of interest" description="Disordered" evidence="1">
    <location>
        <begin position="245"/>
        <end position="278"/>
    </location>
</feature>
<dbReference type="HOGENOM" id="CLU_443727_0_0_1"/>
<dbReference type="PANTHER" id="PTHR31659">
    <property type="entry name" value="PROTEIN: UPF0503-LIKE PROTEIN, PUTATIVE (DUF740)-RELATED"/>
    <property type="match status" value="1"/>
</dbReference>
<feature type="compositionally biased region" description="Low complexity" evidence="1">
    <location>
        <begin position="305"/>
        <end position="317"/>
    </location>
</feature>
<proteinExistence type="predicted"/>
<sequence>MSRRDGSCWRHPSQRAAGVCADCLKERLSALSPSAEALVPHRASYSDRSSAFGFVALDRRNAAASRPGIADYGGQRQQQLVSPLLSDAYLRRSKSWSHWEGSGGGGGGVVMGGASNAARGNNLPFGNGNGFAGRKSDAVLDDWTRQRFFSIFAKDQSQQKKSSSACASNNRSTPQRFYGGAPPLASGMRSGGGGGHRCLASSKVDYQGEGLSSSAAAGLENGNSSSAKKTSSRKSSAWWSSLVTTFRKSKPRPSPETEPAVSKKKSTSTGSSSLAGYFNRARKEEAKYVNLAKGRASQHSPNWKQQHPQQQQQQQQHSNPSWISSPLRIFKHGASSNHGKAKKDAANPISSSSSQQACDAHLHQQNQQHQQENTVDRHSSSEKPSSWSIPSSVELKKLQAATPAYTAYYRDYGAWSLSSSPVPHNRWGNANNCATRGKQPWENRDVVAHSASSPYHRLGSSTWNFYLTPLRPAKAKAAGIATTTTTTTASSASKQQNNRERCESEGGLVEREEIWSKAQRGGPCRQRGFGAKEAASSGSSLRVRKGWKRKKRGMKVSQVSQASQAWRWNGWMDGLMDEQHLICAWQQGGGGGGGGGGIWHLMAVAVKTNVSKVDTERKRNVYCHEMLGEFFDETACVINAKQGYLQPPIAIEEGIVLTAVVLRFLNCY</sequence>
<feature type="compositionally biased region" description="Basic and acidic residues" evidence="1">
    <location>
        <begin position="497"/>
        <end position="507"/>
    </location>
</feature>